<evidence type="ECO:0000313" key="2">
    <source>
        <dbReference type="EMBL" id="WOT06935.1"/>
    </source>
</evidence>
<dbReference type="SUPFAM" id="SSF55729">
    <property type="entry name" value="Acyl-CoA N-acyltransferases (Nat)"/>
    <property type="match status" value="1"/>
</dbReference>
<dbReference type="Gene3D" id="3.40.630.30">
    <property type="match status" value="1"/>
</dbReference>
<dbReference type="GO" id="GO:0016746">
    <property type="term" value="F:acyltransferase activity"/>
    <property type="evidence" value="ECO:0007669"/>
    <property type="project" value="UniProtKB-KW"/>
</dbReference>
<dbReference type="InterPro" id="IPR000182">
    <property type="entry name" value="GNAT_dom"/>
</dbReference>
<keyword evidence="2" id="KW-0808">Transferase</keyword>
<feature type="domain" description="N-acetyltransferase" evidence="1">
    <location>
        <begin position="55"/>
        <end position="158"/>
    </location>
</feature>
<dbReference type="Proteomes" id="UP001529491">
    <property type="component" value="Chromosome"/>
</dbReference>
<reference evidence="2 3" key="1">
    <citation type="submission" date="2023-10" db="EMBL/GenBank/DDBJ databases">
        <title>Complete genome sequence of Shewanella sp. DAU334.</title>
        <authorList>
            <person name="Lee Y.-S."/>
            <person name="Jeong H.-R."/>
            <person name="Hwang E.-J."/>
            <person name="Choi Y.-L."/>
            <person name="Kim G.-D."/>
        </authorList>
    </citation>
    <scope>NUCLEOTIDE SEQUENCE [LARGE SCALE GENOMIC DNA]</scope>
    <source>
        <strain evidence="2 3">DAU334</strain>
    </source>
</reference>
<evidence type="ECO:0000259" key="1">
    <source>
        <dbReference type="Pfam" id="PF00583"/>
    </source>
</evidence>
<evidence type="ECO:0000313" key="3">
    <source>
        <dbReference type="Proteomes" id="UP001529491"/>
    </source>
</evidence>
<dbReference type="EMBL" id="CP136522">
    <property type="protein sequence ID" value="WOT06935.1"/>
    <property type="molecule type" value="Genomic_DNA"/>
</dbReference>
<sequence length="189" mass="21727">MNNDISIRMATLTDAPALAALEQSQLQDELSVEQRGNNLDGQSFSQTDITSLIKQHWIAVAELNNQIVGYVFAGRWTFFKQWPIYRHLLKRLPKIDYERAKLTETNTCQYGPIWIAAAYRGQGIFEALVKRIKKEVANDLPYMLTFIAEDNAGSFAAHTRKAQMQVVDFVSFDERDYYLLVMPTTDSYF</sequence>
<dbReference type="InterPro" id="IPR016181">
    <property type="entry name" value="Acyl_CoA_acyltransferase"/>
</dbReference>
<keyword evidence="2" id="KW-0012">Acyltransferase</keyword>
<gene>
    <name evidence="2" type="ORF">RGE70_02480</name>
</gene>
<keyword evidence="3" id="KW-1185">Reference proteome</keyword>
<dbReference type="Pfam" id="PF00583">
    <property type="entry name" value="Acetyltransf_1"/>
    <property type="match status" value="1"/>
</dbReference>
<name>A0ABZ0K2Y8_9GAMM</name>
<organism evidence="2 3">
    <name type="scientific">Shewanella youngdeokensis</name>
    <dbReference type="NCBI Taxonomy" id="2999068"/>
    <lineage>
        <taxon>Bacteria</taxon>
        <taxon>Pseudomonadati</taxon>
        <taxon>Pseudomonadota</taxon>
        <taxon>Gammaproteobacteria</taxon>
        <taxon>Alteromonadales</taxon>
        <taxon>Shewanellaceae</taxon>
        <taxon>Shewanella</taxon>
    </lineage>
</organism>
<accession>A0ABZ0K2Y8</accession>
<proteinExistence type="predicted"/>
<protein>
    <submittedName>
        <fullName evidence="2">GNAT family N-acetyltransferase</fullName>
        <ecNumber evidence="2">2.3.1.-</ecNumber>
    </submittedName>
</protein>
<dbReference type="EC" id="2.3.1.-" evidence="2"/>